<reference evidence="7 8" key="1">
    <citation type="submission" date="2016-11" db="EMBL/GenBank/DDBJ databases">
        <authorList>
            <person name="Jaros S."/>
            <person name="Januszkiewicz K."/>
            <person name="Wedrychowicz H."/>
        </authorList>
    </citation>
    <scope>NUCLEOTIDE SEQUENCE [LARGE SCALE GENOMIC DNA]</scope>
    <source>
        <strain evidence="7 8">DSM 8605</strain>
    </source>
</reference>
<dbReference type="Pfam" id="PF00672">
    <property type="entry name" value="HAMP"/>
    <property type="match status" value="1"/>
</dbReference>
<evidence type="ECO:0000313" key="8">
    <source>
        <dbReference type="Proteomes" id="UP000184447"/>
    </source>
</evidence>
<feature type="transmembrane region" description="Helical" evidence="4">
    <location>
        <begin position="12"/>
        <end position="36"/>
    </location>
</feature>
<keyword evidence="8" id="KW-1185">Reference proteome</keyword>
<keyword evidence="4" id="KW-1133">Transmembrane helix</keyword>
<dbReference type="InterPro" id="IPR024478">
    <property type="entry name" value="HlyB_4HB_MCP"/>
</dbReference>
<evidence type="ECO:0000259" key="5">
    <source>
        <dbReference type="PROSITE" id="PS50111"/>
    </source>
</evidence>
<dbReference type="PANTHER" id="PTHR43531">
    <property type="entry name" value="PROTEIN ICFG"/>
    <property type="match status" value="1"/>
</dbReference>
<dbReference type="CDD" id="cd11386">
    <property type="entry name" value="MCP_signal"/>
    <property type="match status" value="1"/>
</dbReference>
<dbReference type="InterPro" id="IPR051310">
    <property type="entry name" value="MCP_chemotaxis"/>
</dbReference>
<dbReference type="InterPro" id="IPR004089">
    <property type="entry name" value="MCPsignal_dom"/>
</dbReference>
<evidence type="ECO:0000256" key="1">
    <source>
        <dbReference type="ARBA" id="ARBA00022500"/>
    </source>
</evidence>
<dbReference type="SMART" id="SM00304">
    <property type="entry name" value="HAMP"/>
    <property type="match status" value="1"/>
</dbReference>
<dbReference type="GO" id="GO:0006935">
    <property type="term" value="P:chemotaxis"/>
    <property type="evidence" value="ECO:0007669"/>
    <property type="project" value="UniProtKB-KW"/>
</dbReference>
<sequence>MKWFKNLKISIKLISAFVLVAMIAGIVGLIGLFQMYTLSENSTTMYEYMTVPVETSGQMAKSFQIIRVNSREMILEDDLSVINARYDDITTLLEELNTLSTEYEKTIFSEKEQNIFDMFTDAHIAFGANLDKLHQLCLENKDDEAFELIKGDMKVTADAERVILDSLASMKVEDAAAKNTEDKSIASNASLKMIIIIILGILLAIVLGIFISRFIISKPLEKILNSANLIADGDLNTTLNIESKDEIGQLANAFNYMSNNVNDVMLNISSASEQVAYGSKQVSDSSTSLSQGATEQASSIEELTASMEEIASQTKLNAENANIAKRLADMAKEDASTGNSQMKEMLEAMYGINDSSNNISKIIKVIDDIAFQTNILALNAAVEAARAGQHGKGFAVVAEEVRNLAVRSANAAKETTDMIENSIKRINSGTNIANATATALEKIVNGVTKVSNLVGNIAIASNEQAIGVAQVNQGITQIANIVQATSATSEETASASEQLSSQAELLKSQVNIFKLKNNSQKYLIEEELRKY</sequence>
<dbReference type="GO" id="GO:0005886">
    <property type="term" value="C:plasma membrane"/>
    <property type="evidence" value="ECO:0007669"/>
    <property type="project" value="TreeGrafter"/>
</dbReference>
<keyword evidence="4" id="KW-0472">Membrane</keyword>
<dbReference type="STRING" id="1121316.SAMN02745207_03418"/>
<proteinExistence type="inferred from homology"/>
<feature type="transmembrane region" description="Helical" evidence="4">
    <location>
        <begin position="193"/>
        <end position="216"/>
    </location>
</feature>
<keyword evidence="4" id="KW-0812">Transmembrane</keyword>
<dbReference type="SMART" id="SM00283">
    <property type="entry name" value="MA"/>
    <property type="match status" value="1"/>
</dbReference>
<dbReference type="InterPro" id="IPR003660">
    <property type="entry name" value="HAMP_dom"/>
</dbReference>
<accession>A0A1M5X7P2</accession>
<gene>
    <name evidence="7" type="ORF">SAMN02745207_03418</name>
</gene>
<dbReference type="CDD" id="cd06225">
    <property type="entry name" value="HAMP"/>
    <property type="match status" value="1"/>
</dbReference>
<dbReference type="PANTHER" id="PTHR43531:SF11">
    <property type="entry name" value="METHYL-ACCEPTING CHEMOTAXIS PROTEIN 3"/>
    <property type="match status" value="1"/>
</dbReference>
<evidence type="ECO:0000256" key="4">
    <source>
        <dbReference type="SAM" id="Phobius"/>
    </source>
</evidence>
<organism evidence="7 8">
    <name type="scientific">Clostridium grantii DSM 8605</name>
    <dbReference type="NCBI Taxonomy" id="1121316"/>
    <lineage>
        <taxon>Bacteria</taxon>
        <taxon>Bacillati</taxon>
        <taxon>Bacillota</taxon>
        <taxon>Clostridia</taxon>
        <taxon>Eubacteriales</taxon>
        <taxon>Clostridiaceae</taxon>
        <taxon>Clostridium</taxon>
    </lineage>
</organism>
<dbReference type="Proteomes" id="UP000184447">
    <property type="component" value="Unassembled WGS sequence"/>
</dbReference>
<evidence type="ECO:0000313" key="7">
    <source>
        <dbReference type="EMBL" id="SHH95652.1"/>
    </source>
</evidence>
<dbReference type="OrthoDB" id="9814363at2"/>
<dbReference type="EMBL" id="FQXM01000024">
    <property type="protein sequence ID" value="SHH95652.1"/>
    <property type="molecule type" value="Genomic_DNA"/>
</dbReference>
<dbReference type="PRINTS" id="PR00260">
    <property type="entry name" value="CHEMTRNSDUCR"/>
</dbReference>
<dbReference type="SUPFAM" id="SSF58104">
    <property type="entry name" value="Methyl-accepting chemotaxis protein (MCP) signaling domain"/>
    <property type="match status" value="1"/>
</dbReference>
<evidence type="ECO:0000256" key="2">
    <source>
        <dbReference type="ARBA" id="ARBA00029447"/>
    </source>
</evidence>
<keyword evidence="3" id="KW-0807">Transducer</keyword>
<dbReference type="Pfam" id="PF00015">
    <property type="entry name" value="MCPsignal"/>
    <property type="match status" value="1"/>
</dbReference>
<dbReference type="PROSITE" id="PS50885">
    <property type="entry name" value="HAMP"/>
    <property type="match status" value="1"/>
</dbReference>
<evidence type="ECO:0000256" key="3">
    <source>
        <dbReference type="PROSITE-ProRule" id="PRU00284"/>
    </source>
</evidence>
<comment type="similarity">
    <text evidence="2">Belongs to the methyl-accepting chemotaxis (MCP) protein family.</text>
</comment>
<dbReference type="FunFam" id="1.10.287.950:FF:000001">
    <property type="entry name" value="Methyl-accepting chemotaxis sensory transducer"/>
    <property type="match status" value="1"/>
</dbReference>
<dbReference type="InterPro" id="IPR004090">
    <property type="entry name" value="Chemotax_Me-accpt_rcpt"/>
</dbReference>
<evidence type="ECO:0000259" key="6">
    <source>
        <dbReference type="PROSITE" id="PS50885"/>
    </source>
</evidence>
<dbReference type="GO" id="GO:0007165">
    <property type="term" value="P:signal transduction"/>
    <property type="evidence" value="ECO:0007669"/>
    <property type="project" value="UniProtKB-KW"/>
</dbReference>
<feature type="domain" description="Methyl-accepting transducer" evidence="5">
    <location>
        <begin position="271"/>
        <end position="500"/>
    </location>
</feature>
<dbReference type="Gene3D" id="1.10.287.950">
    <property type="entry name" value="Methyl-accepting chemotaxis protein"/>
    <property type="match status" value="1"/>
</dbReference>
<name>A0A1M5X7P2_9CLOT</name>
<dbReference type="RefSeq" id="WP_073339874.1">
    <property type="nucleotide sequence ID" value="NZ_FQXM01000024.1"/>
</dbReference>
<feature type="domain" description="HAMP" evidence="6">
    <location>
        <begin position="214"/>
        <end position="266"/>
    </location>
</feature>
<protein>
    <submittedName>
        <fullName evidence="7">Methyl-accepting chemotaxis protein</fullName>
    </submittedName>
</protein>
<dbReference type="AlphaFoldDB" id="A0A1M5X7P2"/>
<keyword evidence="1" id="KW-0145">Chemotaxis</keyword>
<dbReference type="Pfam" id="PF12729">
    <property type="entry name" value="4HB_MCP_1"/>
    <property type="match status" value="1"/>
</dbReference>
<dbReference type="GO" id="GO:0004888">
    <property type="term" value="F:transmembrane signaling receptor activity"/>
    <property type="evidence" value="ECO:0007669"/>
    <property type="project" value="InterPro"/>
</dbReference>
<dbReference type="PROSITE" id="PS50111">
    <property type="entry name" value="CHEMOTAXIS_TRANSDUC_2"/>
    <property type="match status" value="1"/>
</dbReference>